<comment type="caution">
    <text evidence="1">The sequence shown here is derived from an EMBL/GenBank/DDBJ whole genome shotgun (WGS) entry which is preliminary data.</text>
</comment>
<evidence type="ECO:0000313" key="2">
    <source>
        <dbReference type="Proteomes" id="UP001151234"/>
    </source>
</evidence>
<evidence type="ECO:0000313" key="1">
    <source>
        <dbReference type="EMBL" id="MDA5397837.1"/>
    </source>
</evidence>
<dbReference type="AlphaFoldDB" id="A0A9X3ZFS8"/>
<organism evidence="1 2">
    <name type="scientific">Hoeflea prorocentri</name>
    <dbReference type="NCBI Taxonomy" id="1922333"/>
    <lineage>
        <taxon>Bacteria</taxon>
        <taxon>Pseudomonadati</taxon>
        <taxon>Pseudomonadota</taxon>
        <taxon>Alphaproteobacteria</taxon>
        <taxon>Hyphomicrobiales</taxon>
        <taxon>Rhizobiaceae</taxon>
        <taxon>Hoeflea</taxon>
    </lineage>
</organism>
<dbReference type="EMBL" id="JAPJZI010000001">
    <property type="protein sequence ID" value="MDA5397837.1"/>
    <property type="molecule type" value="Genomic_DNA"/>
</dbReference>
<dbReference type="Proteomes" id="UP001151234">
    <property type="component" value="Unassembled WGS sequence"/>
</dbReference>
<reference evidence="1" key="1">
    <citation type="submission" date="2022-11" db="EMBL/GenBank/DDBJ databases">
        <title>Draft genome sequence of Hoeflea poritis E7-10 and Hoeflea prorocentri PM5-8, separated from scleractinian coral Porites lutea and marine dinoflagellate.</title>
        <authorList>
            <person name="Zhang G."/>
            <person name="Wei Q."/>
            <person name="Cai L."/>
        </authorList>
    </citation>
    <scope>NUCLEOTIDE SEQUENCE</scope>
    <source>
        <strain evidence="1">PM5-8</strain>
    </source>
</reference>
<dbReference type="RefSeq" id="WP_267989283.1">
    <property type="nucleotide sequence ID" value="NZ_JAPJZI010000001.1"/>
</dbReference>
<accession>A0A9X3ZFS8</accession>
<proteinExistence type="predicted"/>
<name>A0A9X3ZFS8_9HYPH</name>
<keyword evidence="2" id="KW-1185">Reference proteome</keyword>
<sequence length="88" mass="10320">MLKHNTVENRLSSGLRVVSGGLDTARGGQTGFLQHLRQWIISAWKEHKCRSLHRYTEREIAKLNDQIRHDIGWPARYDPRESCRRMGH</sequence>
<gene>
    <name evidence="1" type="ORF">OQ273_04550</name>
</gene>
<protein>
    <submittedName>
        <fullName evidence="1">Uncharacterized protein</fullName>
    </submittedName>
</protein>